<reference evidence="7 8" key="1">
    <citation type="submission" date="2018-05" db="EMBL/GenBank/DDBJ databases">
        <title>Genome sequencing and assembly of the regulated plant pathogen Lachnellula willkommii and related sister species for the development of diagnostic species identification markers.</title>
        <authorList>
            <person name="Giroux E."/>
            <person name="Bilodeau G."/>
        </authorList>
    </citation>
    <scope>NUCLEOTIDE SEQUENCE [LARGE SCALE GENOMIC DNA]</scope>
    <source>
        <strain evidence="7 8">CBS 268.59</strain>
    </source>
</reference>
<keyword evidence="2 5" id="KW-0812">Transmembrane</keyword>
<dbReference type="Proteomes" id="UP000469558">
    <property type="component" value="Unassembled WGS sequence"/>
</dbReference>
<feature type="transmembrane region" description="Helical" evidence="5">
    <location>
        <begin position="463"/>
        <end position="481"/>
    </location>
</feature>
<evidence type="ECO:0000259" key="6">
    <source>
        <dbReference type="PROSITE" id="PS50850"/>
    </source>
</evidence>
<feature type="transmembrane region" description="Helical" evidence="5">
    <location>
        <begin position="89"/>
        <end position="109"/>
    </location>
</feature>
<dbReference type="PANTHER" id="PTHR23502">
    <property type="entry name" value="MAJOR FACILITATOR SUPERFAMILY"/>
    <property type="match status" value="1"/>
</dbReference>
<feature type="transmembrane region" description="Helical" evidence="5">
    <location>
        <begin position="341"/>
        <end position="359"/>
    </location>
</feature>
<proteinExistence type="predicted"/>
<feature type="transmembrane region" description="Helical" evidence="5">
    <location>
        <begin position="121"/>
        <end position="139"/>
    </location>
</feature>
<feature type="transmembrane region" description="Helical" evidence="5">
    <location>
        <begin position="55"/>
        <end position="77"/>
    </location>
</feature>
<dbReference type="InterPro" id="IPR020846">
    <property type="entry name" value="MFS_dom"/>
</dbReference>
<dbReference type="SUPFAM" id="SSF103473">
    <property type="entry name" value="MFS general substrate transporter"/>
    <property type="match status" value="1"/>
</dbReference>
<feature type="transmembrane region" description="Helical" evidence="5">
    <location>
        <begin position="211"/>
        <end position="231"/>
    </location>
</feature>
<organism evidence="7 8">
    <name type="scientific">Lachnellula suecica</name>
    <dbReference type="NCBI Taxonomy" id="602035"/>
    <lineage>
        <taxon>Eukaryota</taxon>
        <taxon>Fungi</taxon>
        <taxon>Dikarya</taxon>
        <taxon>Ascomycota</taxon>
        <taxon>Pezizomycotina</taxon>
        <taxon>Leotiomycetes</taxon>
        <taxon>Helotiales</taxon>
        <taxon>Lachnaceae</taxon>
        <taxon>Lachnellula</taxon>
    </lineage>
</organism>
<comment type="subcellular location">
    <subcellularLocation>
        <location evidence="1">Membrane</location>
        <topology evidence="1">Multi-pass membrane protein</topology>
    </subcellularLocation>
</comment>
<evidence type="ECO:0000256" key="2">
    <source>
        <dbReference type="ARBA" id="ARBA00022692"/>
    </source>
</evidence>
<dbReference type="PROSITE" id="PS50850">
    <property type="entry name" value="MFS"/>
    <property type="match status" value="1"/>
</dbReference>
<dbReference type="Gene3D" id="1.20.1250.20">
    <property type="entry name" value="MFS general substrate transporter like domains"/>
    <property type="match status" value="1"/>
</dbReference>
<evidence type="ECO:0000256" key="3">
    <source>
        <dbReference type="ARBA" id="ARBA00022989"/>
    </source>
</evidence>
<dbReference type="EMBL" id="QGMK01001504">
    <property type="protein sequence ID" value="TVY68622.1"/>
    <property type="molecule type" value="Genomic_DNA"/>
</dbReference>
<evidence type="ECO:0000256" key="1">
    <source>
        <dbReference type="ARBA" id="ARBA00004141"/>
    </source>
</evidence>
<sequence length="542" mass="59032">MARKMPDSIAINSRKDPITLNEKDVDESALETISHHGQPPPLPYTMFTRPQKRGIGFVLTLTMIASPLTATIYLPLLPLLSAHFHVSEQSINLTITVYIIFQAIAPLLFATASDTVGRRPIYLATYALYTVASLGLALNRSSYPALLILRALQSLGASAVLAVAYGVVADVCVPAERGAMQGPMMGAANLAVCIGPIIGGWVALGSGGYEWVFWALVMFGGSVFALVGFFLPETARVVVGNGSISPKKWRRTWWVLVKERSHATTLSLQNTRLEQEKLPKIGEKKKFRIPNPLDALRIIFWKDTGLVLWMAASPYAIYYCIQTSIPGIYKDIYGFNELKIGLSYLTGGAGVVIGGYLNGKLMDYNYKVTACSIGHTINKVYGDDLDNFPIERARARGCWYLLAAYIGALAGFGWSVQERAHESVPMIMQFLLGALCTCFQQTFNCLLVDIFPASPSTAAAAGNITRCALSAVAVAVMQPLVGIMGRGWFFTTLAIISGGGGLVANFVLLKWGMKWRRGRLAKTRKKQCKQSNEGSIHEDAAN</sequence>
<evidence type="ECO:0000256" key="4">
    <source>
        <dbReference type="ARBA" id="ARBA00023136"/>
    </source>
</evidence>
<keyword evidence="3 5" id="KW-1133">Transmembrane helix</keyword>
<dbReference type="InterPro" id="IPR011701">
    <property type="entry name" value="MFS"/>
</dbReference>
<feature type="transmembrane region" description="Helical" evidence="5">
    <location>
        <begin position="151"/>
        <end position="173"/>
    </location>
</feature>
<feature type="domain" description="Major facilitator superfamily (MFS) profile" evidence="6">
    <location>
        <begin position="55"/>
        <end position="512"/>
    </location>
</feature>
<keyword evidence="8" id="KW-1185">Reference proteome</keyword>
<dbReference type="GO" id="GO:0005886">
    <property type="term" value="C:plasma membrane"/>
    <property type="evidence" value="ECO:0007669"/>
    <property type="project" value="TreeGrafter"/>
</dbReference>
<dbReference type="AlphaFoldDB" id="A0A8T9BWR4"/>
<dbReference type="PANTHER" id="PTHR23502:SF151">
    <property type="entry name" value="MAJOR FACILITATOR SUPERFAMILY (MFS) PROFILE DOMAIN-CONTAINING PROTEIN"/>
    <property type="match status" value="1"/>
</dbReference>
<protein>
    <submittedName>
        <fullName evidence="7">Itaconate transport protein</fullName>
    </submittedName>
</protein>
<dbReference type="Pfam" id="PF07690">
    <property type="entry name" value="MFS_1"/>
    <property type="match status" value="1"/>
</dbReference>
<feature type="transmembrane region" description="Helical" evidence="5">
    <location>
        <begin position="185"/>
        <end position="205"/>
    </location>
</feature>
<dbReference type="OrthoDB" id="2441642at2759"/>
<accession>A0A8T9BWR4</accession>
<dbReference type="InterPro" id="IPR036259">
    <property type="entry name" value="MFS_trans_sf"/>
</dbReference>
<feature type="transmembrane region" description="Helical" evidence="5">
    <location>
        <begin position="306"/>
        <end position="329"/>
    </location>
</feature>
<gene>
    <name evidence="7" type="primary">ITP1_6</name>
    <name evidence="7" type="ORF">LSUE1_G007490</name>
</gene>
<comment type="caution">
    <text evidence="7">The sequence shown here is derived from an EMBL/GenBank/DDBJ whole genome shotgun (WGS) entry which is preliminary data.</text>
</comment>
<feature type="transmembrane region" description="Helical" evidence="5">
    <location>
        <begin position="487"/>
        <end position="509"/>
    </location>
</feature>
<evidence type="ECO:0000313" key="7">
    <source>
        <dbReference type="EMBL" id="TVY68622.1"/>
    </source>
</evidence>
<name>A0A8T9BWR4_9HELO</name>
<feature type="transmembrane region" description="Helical" evidence="5">
    <location>
        <begin position="427"/>
        <end position="451"/>
    </location>
</feature>
<evidence type="ECO:0000313" key="8">
    <source>
        <dbReference type="Proteomes" id="UP000469558"/>
    </source>
</evidence>
<keyword evidence="4 5" id="KW-0472">Membrane</keyword>
<feature type="transmembrane region" description="Helical" evidence="5">
    <location>
        <begin position="397"/>
        <end position="415"/>
    </location>
</feature>
<dbReference type="GO" id="GO:0022857">
    <property type="term" value="F:transmembrane transporter activity"/>
    <property type="evidence" value="ECO:0007669"/>
    <property type="project" value="InterPro"/>
</dbReference>
<evidence type="ECO:0000256" key="5">
    <source>
        <dbReference type="SAM" id="Phobius"/>
    </source>
</evidence>